<dbReference type="InterPro" id="IPR002781">
    <property type="entry name" value="TM_pro_TauE-like"/>
</dbReference>
<evidence type="ECO:0000256" key="7">
    <source>
        <dbReference type="ARBA" id="ARBA00023136"/>
    </source>
</evidence>
<comment type="subcellular location">
    <subcellularLocation>
        <location evidence="1 8">Cell membrane</location>
        <topology evidence="1 8">Multi-pass membrane protein</topology>
    </subcellularLocation>
</comment>
<dbReference type="Proteomes" id="UP000248745">
    <property type="component" value="Unassembled WGS sequence"/>
</dbReference>
<dbReference type="GO" id="GO:0005886">
    <property type="term" value="C:plasma membrane"/>
    <property type="evidence" value="ECO:0007669"/>
    <property type="project" value="UniProtKB-SubCell"/>
</dbReference>
<evidence type="ECO:0000256" key="2">
    <source>
        <dbReference type="ARBA" id="ARBA00009142"/>
    </source>
</evidence>
<sequence>MTLLLSLCFFAFLAGFVDAIVGGGGLVQLPAFFILQPQLALAQTLATNKTASFLGTSVAAVRYLKRVKMDWKHLLPAIIAALVGAFSGALLVSFIHKEQFMPVIITALVLVLIYTLFKKELGLHHVEKNLTARKAFIYSLLTGGFIGFYDGLIGPGTGSFLIFAYVVVFGYDFLRSSANAKLINCVTNISALSFFLAKGFIVWKLAVPVGAANMLGNYAGSHLALKKGSGFVRTAFIVIVLALIAKLAYDYFLKN</sequence>
<feature type="transmembrane region" description="Helical" evidence="8">
    <location>
        <begin position="231"/>
        <end position="249"/>
    </location>
</feature>
<dbReference type="RefSeq" id="WP_110998884.1">
    <property type="nucleotide sequence ID" value="NZ_QKTW01000016.1"/>
</dbReference>
<evidence type="ECO:0000256" key="6">
    <source>
        <dbReference type="ARBA" id="ARBA00022989"/>
    </source>
</evidence>
<protein>
    <recommendedName>
        <fullName evidence="8">Probable membrane transporter protein</fullName>
    </recommendedName>
</protein>
<comment type="caution">
    <text evidence="9">The sequence shown here is derived from an EMBL/GenBank/DDBJ whole genome shotgun (WGS) entry which is preliminary data.</text>
</comment>
<feature type="transmembrane region" description="Helical" evidence="8">
    <location>
        <begin position="73"/>
        <end position="94"/>
    </location>
</feature>
<organism evidence="9 10">
    <name type="scientific">Taibaiella soli</name>
    <dbReference type="NCBI Taxonomy" id="1649169"/>
    <lineage>
        <taxon>Bacteria</taxon>
        <taxon>Pseudomonadati</taxon>
        <taxon>Bacteroidota</taxon>
        <taxon>Chitinophagia</taxon>
        <taxon>Chitinophagales</taxon>
        <taxon>Chitinophagaceae</taxon>
        <taxon>Taibaiella</taxon>
    </lineage>
</organism>
<gene>
    <name evidence="9" type="ORF">DN068_10575</name>
</gene>
<dbReference type="PANTHER" id="PTHR30269:SF0">
    <property type="entry name" value="MEMBRANE TRANSPORTER PROTEIN YFCA-RELATED"/>
    <property type="match status" value="1"/>
</dbReference>
<feature type="transmembrane region" description="Helical" evidence="8">
    <location>
        <begin position="100"/>
        <end position="117"/>
    </location>
</feature>
<keyword evidence="7 8" id="KW-0472">Membrane</keyword>
<keyword evidence="6 8" id="KW-1133">Transmembrane helix</keyword>
<dbReference type="EMBL" id="QKTW01000016">
    <property type="protein sequence ID" value="PZF72850.1"/>
    <property type="molecule type" value="Genomic_DNA"/>
</dbReference>
<dbReference type="Pfam" id="PF01925">
    <property type="entry name" value="TauE"/>
    <property type="match status" value="1"/>
</dbReference>
<evidence type="ECO:0000313" key="10">
    <source>
        <dbReference type="Proteomes" id="UP000248745"/>
    </source>
</evidence>
<dbReference type="OrthoDB" id="554695at2"/>
<feature type="transmembrane region" description="Helical" evidence="8">
    <location>
        <begin position="158"/>
        <end position="174"/>
    </location>
</feature>
<feature type="transmembrane region" description="Helical" evidence="8">
    <location>
        <begin position="43"/>
        <end position="61"/>
    </location>
</feature>
<keyword evidence="5 8" id="KW-0812">Transmembrane</keyword>
<evidence type="ECO:0000256" key="1">
    <source>
        <dbReference type="ARBA" id="ARBA00004651"/>
    </source>
</evidence>
<keyword evidence="10" id="KW-1185">Reference proteome</keyword>
<accession>A0A2W2AKQ0</accession>
<evidence type="ECO:0000313" key="9">
    <source>
        <dbReference type="EMBL" id="PZF72850.1"/>
    </source>
</evidence>
<proteinExistence type="inferred from homology"/>
<dbReference type="AlphaFoldDB" id="A0A2W2AKQ0"/>
<evidence type="ECO:0000256" key="8">
    <source>
        <dbReference type="RuleBase" id="RU363041"/>
    </source>
</evidence>
<evidence type="ECO:0000256" key="4">
    <source>
        <dbReference type="ARBA" id="ARBA00022475"/>
    </source>
</evidence>
<keyword evidence="4 8" id="KW-1003">Cell membrane</keyword>
<name>A0A2W2AKQ0_9BACT</name>
<evidence type="ECO:0000256" key="5">
    <source>
        <dbReference type="ARBA" id="ARBA00022692"/>
    </source>
</evidence>
<dbReference type="PANTHER" id="PTHR30269">
    <property type="entry name" value="TRANSMEMBRANE PROTEIN YFCA"/>
    <property type="match status" value="1"/>
</dbReference>
<evidence type="ECO:0000256" key="3">
    <source>
        <dbReference type="ARBA" id="ARBA00022448"/>
    </source>
</evidence>
<feature type="transmembrane region" description="Helical" evidence="8">
    <location>
        <begin position="135"/>
        <end position="152"/>
    </location>
</feature>
<reference evidence="9 10" key="1">
    <citation type="submission" date="2018-06" db="EMBL/GenBank/DDBJ databases">
        <title>Mucibacter soli gen. nov., sp. nov., a new member of the family Chitinophagaceae producing mucin.</title>
        <authorList>
            <person name="Kim M.-K."/>
            <person name="Park S."/>
            <person name="Kim T.-S."/>
            <person name="Joung Y."/>
            <person name="Han J.-H."/>
            <person name="Kim S.B."/>
        </authorList>
    </citation>
    <scope>NUCLEOTIDE SEQUENCE [LARGE SCALE GENOMIC DNA]</scope>
    <source>
        <strain evidence="9 10">R1-15</strain>
    </source>
</reference>
<feature type="transmembrane region" description="Helical" evidence="8">
    <location>
        <begin position="186"/>
        <end position="211"/>
    </location>
</feature>
<comment type="similarity">
    <text evidence="2 8">Belongs to the 4-toluene sulfonate uptake permease (TSUP) (TC 2.A.102) family.</text>
</comment>
<dbReference type="InterPro" id="IPR052017">
    <property type="entry name" value="TSUP"/>
</dbReference>
<keyword evidence="3" id="KW-0813">Transport</keyword>